<dbReference type="OrthoDB" id="1434620at2"/>
<evidence type="ECO:0000313" key="2">
    <source>
        <dbReference type="Proteomes" id="UP000267585"/>
    </source>
</evidence>
<dbReference type="RefSeq" id="WP_126162212.1">
    <property type="nucleotide sequence ID" value="NZ_RQPJ01000005.1"/>
</dbReference>
<dbReference type="SUPFAM" id="SSF52833">
    <property type="entry name" value="Thioredoxin-like"/>
    <property type="match status" value="1"/>
</dbReference>
<keyword evidence="2" id="KW-1185">Reference proteome</keyword>
<protein>
    <recommendedName>
        <fullName evidence="3">Arsenate reductase</fullName>
    </recommendedName>
</protein>
<dbReference type="Gene3D" id="3.40.30.10">
    <property type="entry name" value="Glutaredoxin"/>
    <property type="match status" value="1"/>
</dbReference>
<name>A0A3S0CN17_9FLAO</name>
<sequence length="136" mass="15197">MGTISKDARKITLFYHSGTSLGKKTYPYVTTAKRSVLAIDIAKTKVTGTQWTELAEGLGIGIADLVHRKHPDFIKEYGSPDVDLESEGWLNILRNKPHLLICPIIIVGTAFFKVHSPTDFIRIMEEQNIENKEIGS</sequence>
<evidence type="ECO:0000313" key="1">
    <source>
        <dbReference type="EMBL" id="RTE53317.1"/>
    </source>
</evidence>
<proteinExistence type="predicted"/>
<reference evidence="1 2" key="1">
    <citation type="submission" date="2018-11" db="EMBL/GenBank/DDBJ databases">
        <title>Arenibacter aquaticus sp.nov., a marine bacterium isolated from surface seawater in the South China Sea.</title>
        <authorList>
            <person name="Guo J."/>
            <person name="Sun J."/>
        </authorList>
    </citation>
    <scope>NUCLEOTIDE SEQUENCE [LARGE SCALE GENOMIC DNA]</scope>
    <source>
        <strain evidence="1 2">GUO666</strain>
    </source>
</reference>
<gene>
    <name evidence="1" type="ORF">EHW67_09810</name>
</gene>
<evidence type="ECO:0008006" key="3">
    <source>
        <dbReference type="Google" id="ProtNLM"/>
    </source>
</evidence>
<dbReference type="EMBL" id="RQPJ01000005">
    <property type="protein sequence ID" value="RTE53317.1"/>
    <property type="molecule type" value="Genomic_DNA"/>
</dbReference>
<dbReference type="AlphaFoldDB" id="A0A3S0CN17"/>
<organism evidence="1 2">
    <name type="scientific">Arenibacter aquaticus</name>
    <dbReference type="NCBI Taxonomy" id="2489054"/>
    <lineage>
        <taxon>Bacteria</taxon>
        <taxon>Pseudomonadati</taxon>
        <taxon>Bacteroidota</taxon>
        <taxon>Flavobacteriia</taxon>
        <taxon>Flavobacteriales</taxon>
        <taxon>Flavobacteriaceae</taxon>
        <taxon>Arenibacter</taxon>
    </lineage>
</organism>
<dbReference type="InterPro" id="IPR036249">
    <property type="entry name" value="Thioredoxin-like_sf"/>
</dbReference>
<accession>A0A3S0CN17</accession>
<comment type="caution">
    <text evidence="1">The sequence shown here is derived from an EMBL/GenBank/DDBJ whole genome shotgun (WGS) entry which is preliminary data.</text>
</comment>
<dbReference type="Proteomes" id="UP000267585">
    <property type="component" value="Unassembled WGS sequence"/>
</dbReference>